<protein>
    <submittedName>
        <fullName evidence="2">Uncharacterized protein</fullName>
    </submittedName>
</protein>
<name>A0AAU9FIE7_DROMD</name>
<organism evidence="2 3">
    <name type="scientific">Drosophila madeirensis</name>
    <name type="common">Fruit fly</name>
    <dbReference type="NCBI Taxonomy" id="30013"/>
    <lineage>
        <taxon>Eukaryota</taxon>
        <taxon>Metazoa</taxon>
        <taxon>Ecdysozoa</taxon>
        <taxon>Arthropoda</taxon>
        <taxon>Hexapoda</taxon>
        <taxon>Insecta</taxon>
        <taxon>Pterygota</taxon>
        <taxon>Neoptera</taxon>
        <taxon>Endopterygota</taxon>
        <taxon>Diptera</taxon>
        <taxon>Brachycera</taxon>
        <taxon>Muscomorpha</taxon>
        <taxon>Ephydroidea</taxon>
        <taxon>Drosophilidae</taxon>
        <taxon>Drosophila</taxon>
        <taxon>Sophophora</taxon>
    </lineage>
</organism>
<evidence type="ECO:0000313" key="2">
    <source>
        <dbReference type="EMBL" id="BFF95397.1"/>
    </source>
</evidence>
<feature type="region of interest" description="Disordered" evidence="1">
    <location>
        <begin position="84"/>
        <end position="112"/>
    </location>
</feature>
<dbReference type="AlphaFoldDB" id="A0AAU9FIE7"/>
<sequence>MLKNNLLLSTLQAVEQVEISFEQTLRTISEINHRYEVVSSLKQRVAKGQDSYEREIQAAITEPTYTKIFTKKLKKKKATPVKRVKKRSTISASSLQDCGGEPAAQTEEPPAAPAQLPQPFMCLQTNCQFYHIECQSNIVAPKKTYKERIERLHRAAHQQLDKQCKSLSKGCGDPPIAQQDNDDNCTNCCSYCCGSCCCIRESCWK</sequence>
<gene>
    <name evidence="2" type="ORF">DMAD_12810</name>
</gene>
<dbReference type="EMBL" id="AP029264">
    <property type="protein sequence ID" value="BFF95397.1"/>
    <property type="molecule type" value="Genomic_DNA"/>
</dbReference>
<evidence type="ECO:0000313" key="3">
    <source>
        <dbReference type="Proteomes" id="UP001500889"/>
    </source>
</evidence>
<evidence type="ECO:0000256" key="1">
    <source>
        <dbReference type="SAM" id="MobiDB-lite"/>
    </source>
</evidence>
<proteinExistence type="predicted"/>
<accession>A0AAU9FIE7</accession>
<feature type="compositionally biased region" description="Low complexity" evidence="1">
    <location>
        <begin position="101"/>
        <end position="112"/>
    </location>
</feature>
<keyword evidence="3" id="KW-1185">Reference proteome</keyword>
<reference evidence="2 3" key="1">
    <citation type="submission" date="2024-02" db="EMBL/GenBank/DDBJ databases">
        <title>A chromosome-level genome assembly of Drosophila madeirensis, a fruit fly species endemic to Madeira island.</title>
        <authorList>
            <person name="Tomihara K."/>
            <person name="Llopart A."/>
            <person name="Yamamoto D."/>
        </authorList>
    </citation>
    <scope>NUCLEOTIDE SEQUENCE [LARGE SCALE GENOMIC DNA]</scope>
    <source>
        <strain evidence="2 3">RF1</strain>
    </source>
</reference>
<dbReference type="Proteomes" id="UP001500889">
    <property type="component" value="Chromosome U"/>
</dbReference>